<evidence type="ECO:0000256" key="1">
    <source>
        <dbReference type="ARBA" id="ARBA00022737"/>
    </source>
</evidence>
<feature type="domain" description="SLH" evidence="4">
    <location>
        <begin position="28"/>
        <end position="91"/>
    </location>
</feature>
<feature type="chain" id="PRO_5038844061" evidence="3">
    <location>
        <begin position="28"/>
        <end position="802"/>
    </location>
</feature>
<dbReference type="PANTHER" id="PTHR43308">
    <property type="entry name" value="OUTER MEMBRANE PROTEIN ALPHA-RELATED"/>
    <property type="match status" value="1"/>
</dbReference>
<feature type="compositionally biased region" description="Basic and acidic residues" evidence="2">
    <location>
        <begin position="780"/>
        <end position="795"/>
    </location>
</feature>
<dbReference type="PROSITE" id="PS51272">
    <property type="entry name" value="SLH"/>
    <property type="match status" value="2"/>
</dbReference>
<keyword evidence="1" id="KW-0677">Repeat</keyword>
<dbReference type="Proteomes" id="UP000823882">
    <property type="component" value="Unassembled WGS sequence"/>
</dbReference>
<dbReference type="AlphaFoldDB" id="A0A9D2NY10"/>
<name>A0A9D2NY10_9FIRM</name>
<feature type="non-terminal residue" evidence="5">
    <location>
        <position position="802"/>
    </location>
</feature>
<feature type="domain" description="SLH" evidence="4">
    <location>
        <begin position="92"/>
        <end position="155"/>
    </location>
</feature>
<dbReference type="PANTHER" id="PTHR43308:SF5">
    <property type="entry name" value="S-LAYER PROTEIN _ PEPTIDOGLYCAN ENDO-BETA-N-ACETYLGLUCOSAMINIDASE"/>
    <property type="match status" value="1"/>
</dbReference>
<feature type="region of interest" description="Disordered" evidence="2">
    <location>
        <begin position="780"/>
        <end position="802"/>
    </location>
</feature>
<feature type="signal peptide" evidence="3">
    <location>
        <begin position="1"/>
        <end position="27"/>
    </location>
</feature>
<proteinExistence type="predicted"/>
<keyword evidence="3" id="KW-0732">Signal</keyword>
<comment type="caution">
    <text evidence="5">The sequence shown here is derived from an EMBL/GenBank/DDBJ whole genome shotgun (WGS) entry which is preliminary data.</text>
</comment>
<evidence type="ECO:0000259" key="4">
    <source>
        <dbReference type="PROSITE" id="PS51272"/>
    </source>
</evidence>
<reference evidence="5" key="1">
    <citation type="journal article" date="2021" name="PeerJ">
        <title>Extensive microbial diversity within the chicken gut microbiome revealed by metagenomics and culture.</title>
        <authorList>
            <person name="Gilroy R."/>
            <person name="Ravi A."/>
            <person name="Getino M."/>
            <person name="Pursley I."/>
            <person name="Horton D.L."/>
            <person name="Alikhan N.F."/>
            <person name="Baker D."/>
            <person name="Gharbi K."/>
            <person name="Hall N."/>
            <person name="Watson M."/>
            <person name="Adriaenssens E.M."/>
            <person name="Foster-Nyarko E."/>
            <person name="Jarju S."/>
            <person name="Secka A."/>
            <person name="Antonio M."/>
            <person name="Oren A."/>
            <person name="Chaudhuri R.R."/>
            <person name="La Ragione R."/>
            <person name="Hildebrand F."/>
            <person name="Pallen M.J."/>
        </authorList>
    </citation>
    <scope>NUCLEOTIDE SEQUENCE</scope>
    <source>
        <strain evidence="5">CHK186-1790</strain>
    </source>
</reference>
<gene>
    <name evidence="5" type="ORF">H9701_03175</name>
</gene>
<dbReference type="InterPro" id="IPR001119">
    <property type="entry name" value="SLH_dom"/>
</dbReference>
<dbReference type="Pfam" id="PF00395">
    <property type="entry name" value="SLH"/>
    <property type="match status" value="2"/>
</dbReference>
<evidence type="ECO:0000313" key="5">
    <source>
        <dbReference type="EMBL" id="HJC40540.1"/>
    </source>
</evidence>
<dbReference type="InterPro" id="IPR051465">
    <property type="entry name" value="Cell_Envelope_Struct_Comp"/>
</dbReference>
<dbReference type="EMBL" id="DWWJ01000062">
    <property type="protein sequence ID" value="HJC40540.1"/>
    <property type="molecule type" value="Genomic_DNA"/>
</dbReference>
<sequence length="802" mass="86252">MRNLKRALSLALALVMVVSMMVAGAGAVSVDDFSDADQIVNQEAVTVLATLNVINGKDDGTYDPTGTITRAEMATIICRVLNGGSDPVLGESVTDSYTDTSSHWAKAYIEYCTTLGIVSGKGDGTFDPDGEVTVAEAAKMVLVALGYNASIESYTGANWQINVDARANPLGLYDDMSYSNTSAALTRDNAAQMLYNALDCDMVEYEYVLDTTSSTITGSTQLKSDSTLGTLLEEKFNAVKVEGIVVANEVANLTSSGHLNEERTRILVTNYDDQLYYGNEDQTRTVDFAVTTGLDELGRSVSIYVEKESTSTNATVLGSVILSEDNTVVTDYTDDPFEDIADDNNLDLITSGSDRTQIATNYGDAEDLSSSEIDDDNVRGTEKIFIDNDGDSEVDYLIVNTYRFGKVTSYVSSGDGSIVVNYGTEGTFTMDAEDVVGFEDVSRDDYVVAIDIGGRLYVEMADTLTGVMEGYREDTDSPYYVNRLTVDGEDYEVTAVSGYEGGSDDIKAGRDYGETYLDNEATFYLTAGGYIAAVGESDASAYSYALVLATGATGLEDRVRVALSDGTTGTYDVSSNSSIGADEAEIGTVYRYSISSSGDIRLSEAYGPEELTDVSFTSGRTTIRDDNDSYYATSSTAFFYVGLTDDEWDDAVNGDDGRISTDDVDLYTGYSSAPDLDSSETLYAMVYTRTEDGTQAGAVVFYGSADLSSADVDDSMYITSVVRTTTDYVVVNAFLAGEPELQQVQVDIGDRDIVAARGAYTYTINSDGYYELDDLTAERADTEDKDDGVDGRFEVETASSST</sequence>
<accession>A0A9D2NY10</accession>
<evidence type="ECO:0000256" key="3">
    <source>
        <dbReference type="SAM" id="SignalP"/>
    </source>
</evidence>
<evidence type="ECO:0000256" key="2">
    <source>
        <dbReference type="SAM" id="MobiDB-lite"/>
    </source>
</evidence>
<organism evidence="5 6">
    <name type="scientific">Candidatus Intestinimonas pullistercoris</name>
    <dbReference type="NCBI Taxonomy" id="2838623"/>
    <lineage>
        <taxon>Bacteria</taxon>
        <taxon>Bacillati</taxon>
        <taxon>Bacillota</taxon>
        <taxon>Clostridia</taxon>
        <taxon>Eubacteriales</taxon>
        <taxon>Intestinimonas</taxon>
    </lineage>
</organism>
<reference evidence="5" key="2">
    <citation type="submission" date="2021-04" db="EMBL/GenBank/DDBJ databases">
        <authorList>
            <person name="Gilroy R."/>
        </authorList>
    </citation>
    <scope>NUCLEOTIDE SEQUENCE</scope>
    <source>
        <strain evidence="5">CHK186-1790</strain>
    </source>
</reference>
<protein>
    <submittedName>
        <fullName evidence="5">S-layer homology domain-containing protein</fullName>
    </submittedName>
</protein>
<evidence type="ECO:0000313" key="6">
    <source>
        <dbReference type="Proteomes" id="UP000823882"/>
    </source>
</evidence>